<evidence type="ECO:0000256" key="14">
    <source>
        <dbReference type="SAM" id="SignalP"/>
    </source>
</evidence>
<dbReference type="GO" id="GO:0005975">
    <property type="term" value="P:carbohydrate metabolic process"/>
    <property type="evidence" value="ECO:0007669"/>
    <property type="project" value="InterPro"/>
</dbReference>
<dbReference type="OrthoDB" id="8118055at2759"/>
<feature type="binding site" evidence="11">
    <location>
        <position position="498"/>
    </location>
    <ligand>
        <name>Ca(2+)</name>
        <dbReference type="ChEBI" id="CHEBI:29108"/>
    </ligand>
</feature>
<gene>
    <name evidence="15" type="ORF">FISHEDRAFT_49857</name>
</gene>
<reference evidence="15 16" key="1">
    <citation type="journal article" date="2015" name="Fungal Genet. Biol.">
        <title>Evolution of novel wood decay mechanisms in Agaricales revealed by the genome sequences of Fistulina hepatica and Cylindrobasidium torrendii.</title>
        <authorList>
            <person name="Floudas D."/>
            <person name="Held B.W."/>
            <person name="Riley R."/>
            <person name="Nagy L.G."/>
            <person name="Koehler G."/>
            <person name="Ransdell A.S."/>
            <person name="Younus H."/>
            <person name="Chow J."/>
            <person name="Chiniquy J."/>
            <person name="Lipzen A."/>
            <person name="Tritt A."/>
            <person name="Sun H."/>
            <person name="Haridas S."/>
            <person name="LaButti K."/>
            <person name="Ohm R.A."/>
            <person name="Kues U."/>
            <person name="Blanchette R.A."/>
            <person name="Grigoriev I.V."/>
            <person name="Minto R.E."/>
            <person name="Hibbett D.S."/>
        </authorList>
    </citation>
    <scope>NUCLEOTIDE SEQUENCE [LARGE SCALE GENOMIC DNA]</scope>
    <source>
        <strain evidence="15 16">ATCC 64428</strain>
    </source>
</reference>
<evidence type="ECO:0000256" key="4">
    <source>
        <dbReference type="ARBA" id="ARBA00022729"/>
    </source>
</evidence>
<dbReference type="EC" id="3.2.1.-" evidence="13"/>
<dbReference type="AlphaFoldDB" id="A0A0D7A5I7"/>
<evidence type="ECO:0000256" key="9">
    <source>
        <dbReference type="ARBA" id="ARBA00047669"/>
    </source>
</evidence>
<evidence type="ECO:0000256" key="1">
    <source>
        <dbReference type="ARBA" id="ARBA00001913"/>
    </source>
</evidence>
<evidence type="ECO:0000256" key="6">
    <source>
        <dbReference type="ARBA" id="ARBA00023157"/>
    </source>
</evidence>
<evidence type="ECO:0000256" key="10">
    <source>
        <dbReference type="ARBA" id="ARBA00048605"/>
    </source>
</evidence>
<comment type="catalytic activity">
    <reaction evidence="10">
        <text>N(4)-(alpha-D-Man-(1-&gt;2)-alpha-D-Man-(1-&gt;2)-alpha-D-Man-(1-&gt;3)-[alpha-D-Man-(1-&gt;2)-alpha-D-Man-(1-&gt;3)-[alpha-D-Man-(1-&gt;2)-alpha-D-Man-(1-&gt;6)]-alpha-D-Man-(1-&gt;6)]-beta-D-Man-(1-&gt;4)-beta-D-GlcNAc-(1-&gt;4)-beta-D-GlcNAc)-L-asparaginyl-[protein] (N-glucan mannose isomer 9A1,2,3B1,2,3) + 4 H2O = N(4)-(alpha-D-Man-(1-&gt;3)-[alpha-D-Man-(1-&gt;3)-[alpha-D-Man-(1-&gt;6)]-alpha-D-Man-(1-&gt;6)]-beta-D-Man-(1-&gt;4)-beta-D-GlcNAc-(1-&gt;4)-beta-D-GlcNAc)-L-asparaginyl-[protein] (N-glucan mannose isomer 5A1,2) + 4 beta-D-mannose</text>
        <dbReference type="Rhea" id="RHEA:56008"/>
        <dbReference type="Rhea" id="RHEA-COMP:14356"/>
        <dbReference type="Rhea" id="RHEA-COMP:14367"/>
        <dbReference type="ChEBI" id="CHEBI:15377"/>
        <dbReference type="ChEBI" id="CHEBI:28563"/>
        <dbReference type="ChEBI" id="CHEBI:59087"/>
        <dbReference type="ChEBI" id="CHEBI:139493"/>
        <dbReference type="EC" id="3.2.1.113"/>
    </reaction>
</comment>
<accession>A0A0D7A5I7</accession>
<evidence type="ECO:0000256" key="3">
    <source>
        <dbReference type="ARBA" id="ARBA00007658"/>
    </source>
</evidence>
<feature type="signal peptide" evidence="14">
    <location>
        <begin position="1"/>
        <end position="22"/>
    </location>
</feature>
<dbReference type="Gene3D" id="1.50.10.10">
    <property type="match status" value="1"/>
</dbReference>
<dbReference type="GO" id="GO:0005783">
    <property type="term" value="C:endoplasmic reticulum"/>
    <property type="evidence" value="ECO:0007669"/>
    <property type="project" value="TreeGrafter"/>
</dbReference>
<dbReference type="EMBL" id="KN882061">
    <property type="protein sequence ID" value="KIY45171.1"/>
    <property type="molecule type" value="Genomic_DNA"/>
</dbReference>
<dbReference type="InterPro" id="IPR050749">
    <property type="entry name" value="Glycosyl_Hydrolase_47"/>
</dbReference>
<dbReference type="GO" id="GO:0005509">
    <property type="term" value="F:calcium ion binding"/>
    <property type="evidence" value="ECO:0007669"/>
    <property type="project" value="InterPro"/>
</dbReference>
<evidence type="ECO:0000256" key="5">
    <source>
        <dbReference type="ARBA" id="ARBA00022801"/>
    </source>
</evidence>
<evidence type="ECO:0000313" key="16">
    <source>
        <dbReference type="Proteomes" id="UP000054144"/>
    </source>
</evidence>
<dbReference type="SUPFAM" id="SSF48225">
    <property type="entry name" value="Seven-hairpin glycosidases"/>
    <property type="match status" value="1"/>
</dbReference>
<proteinExistence type="inferred from homology"/>
<organism evidence="15 16">
    <name type="scientific">Fistulina hepatica ATCC 64428</name>
    <dbReference type="NCBI Taxonomy" id="1128425"/>
    <lineage>
        <taxon>Eukaryota</taxon>
        <taxon>Fungi</taxon>
        <taxon>Dikarya</taxon>
        <taxon>Basidiomycota</taxon>
        <taxon>Agaricomycotina</taxon>
        <taxon>Agaricomycetes</taxon>
        <taxon>Agaricomycetidae</taxon>
        <taxon>Agaricales</taxon>
        <taxon>Fistulinaceae</taxon>
        <taxon>Fistulina</taxon>
    </lineage>
</organism>
<evidence type="ECO:0000313" key="15">
    <source>
        <dbReference type="EMBL" id="KIY45171.1"/>
    </source>
</evidence>
<comment type="cofactor">
    <cofactor evidence="1 11">
        <name>Ca(2+)</name>
        <dbReference type="ChEBI" id="CHEBI:29108"/>
    </cofactor>
</comment>
<evidence type="ECO:0000256" key="8">
    <source>
        <dbReference type="ARBA" id="ARBA00023295"/>
    </source>
</evidence>
<name>A0A0D7A5I7_9AGAR</name>
<comment type="pathway">
    <text evidence="2">Protein modification; protein glycosylation.</text>
</comment>
<comment type="similarity">
    <text evidence="3 13">Belongs to the glycosyl hydrolase 47 family.</text>
</comment>
<keyword evidence="7" id="KW-0325">Glycoprotein</keyword>
<dbReference type="GO" id="GO:0004571">
    <property type="term" value="F:mannosyl-oligosaccharide 1,2-alpha-mannosidase activity"/>
    <property type="evidence" value="ECO:0007669"/>
    <property type="project" value="UniProtKB-EC"/>
</dbReference>
<keyword evidence="16" id="KW-1185">Reference proteome</keyword>
<evidence type="ECO:0000256" key="7">
    <source>
        <dbReference type="ARBA" id="ARBA00023180"/>
    </source>
</evidence>
<evidence type="ECO:0000256" key="13">
    <source>
        <dbReference type="RuleBase" id="RU361193"/>
    </source>
</evidence>
<keyword evidence="5 13" id="KW-0378">Hydrolase</keyword>
<evidence type="ECO:0000256" key="2">
    <source>
        <dbReference type="ARBA" id="ARBA00004922"/>
    </source>
</evidence>
<keyword evidence="11" id="KW-0106">Calcium</keyword>
<dbReference type="InterPro" id="IPR036026">
    <property type="entry name" value="Seven-hairpin_glycosidases"/>
</dbReference>
<dbReference type="InterPro" id="IPR012341">
    <property type="entry name" value="6hp_glycosidase-like_sf"/>
</dbReference>
<protein>
    <recommendedName>
        <fullName evidence="13">alpha-1,2-Mannosidase</fullName>
        <ecNumber evidence="13">3.2.1.-</ecNumber>
    </recommendedName>
</protein>
<sequence length="554" mass="61211">MAFVGVLTTLLLVFSSCRSVVAGAVQSTDLQLPSDADTYKQGVVDVFRISWAAYKKYAWGHDDLEPVTGGYADSRNGWGSSLVDALSTAVLARLAVQDIFEEGVNHTLTVDFTESRTDDSVSVFETTIRYVGGMLSAYELNGSSIQGLVDQTQTLVDKLALAYSEDSAIPYGYIWFNNNSRVNASTTIAGAGTLDIEWGRLSNFTGNSTYLELAEATVKHIGSLTPPLPGFPARDIWPSNGEFDGSYITWGSGTDSYLEYLIKYARLTNTDDDFFVSHWLAAVDTTINELFRTSTVGDWLYTIDIDDDGQVLHINGHLACFYGANWLLGGKLTDNETIVDYGLQLNEACWNTYNSTASGLGPVEFAFMSDDGDYTGGSAPEGWNLDFYEEHGWFYYSDDTAYYTQQPEIIESNFYAWRVTGDTKYIDRAVSVLHSINTYMPALAGYAGFVNVSDPLGERENDLQRRTGSPWFAEVMGYLYLTFDDPTHISLDDYVFTTECHPFKAPTAKSTYGTSSTVARSVQDDEPVIDRYSAKFKYGAEDVAVGSEKMAVFS</sequence>
<keyword evidence="11" id="KW-0479">Metal-binding</keyword>
<dbReference type="PRINTS" id="PR00747">
    <property type="entry name" value="GLYHDRLASE47"/>
</dbReference>
<evidence type="ECO:0000256" key="12">
    <source>
        <dbReference type="PIRSR" id="PIRSR601382-3"/>
    </source>
</evidence>
<keyword evidence="4 14" id="KW-0732">Signal</keyword>
<comment type="catalytic activity">
    <reaction evidence="9">
        <text>N(4)-(alpha-D-Man-(1-&gt;2)-alpha-D-Man-(1-&gt;2)-alpha-D-Man-(1-&gt;3)-[alpha-D-Man-(1-&gt;3)-[alpha-D-Man-(1-&gt;2)-alpha-D-Man-(1-&gt;6)]-alpha-D-Man-(1-&gt;6)]-beta-D-Man-(1-&gt;4)-beta-D-GlcNAc-(1-&gt;4)-beta-D-GlcNAc)-L-asparaginyl-[protein] (N-glucan mannose isomer 8A1,2,3B1,3) + 3 H2O = N(4)-(alpha-D-Man-(1-&gt;3)-[alpha-D-Man-(1-&gt;3)-[alpha-D-Man-(1-&gt;6)]-alpha-D-Man-(1-&gt;6)]-beta-D-Man-(1-&gt;4)-beta-D-GlcNAc-(1-&gt;4)-beta-D-GlcNAc)-L-asparaginyl-[protein] (N-glucan mannose isomer 5A1,2) + 3 beta-D-mannose</text>
        <dbReference type="Rhea" id="RHEA:56028"/>
        <dbReference type="Rhea" id="RHEA-COMP:14358"/>
        <dbReference type="Rhea" id="RHEA-COMP:14367"/>
        <dbReference type="ChEBI" id="CHEBI:15377"/>
        <dbReference type="ChEBI" id="CHEBI:28563"/>
        <dbReference type="ChEBI" id="CHEBI:59087"/>
        <dbReference type="ChEBI" id="CHEBI:60628"/>
        <dbReference type="EC" id="3.2.1.113"/>
    </reaction>
</comment>
<dbReference type="InterPro" id="IPR001382">
    <property type="entry name" value="Glyco_hydro_47"/>
</dbReference>
<feature type="chain" id="PRO_5002315978" description="alpha-1,2-Mannosidase" evidence="14">
    <location>
        <begin position="23"/>
        <end position="554"/>
    </location>
</feature>
<dbReference type="Proteomes" id="UP000054144">
    <property type="component" value="Unassembled WGS sequence"/>
</dbReference>
<dbReference type="GO" id="GO:0016020">
    <property type="term" value="C:membrane"/>
    <property type="evidence" value="ECO:0007669"/>
    <property type="project" value="InterPro"/>
</dbReference>
<feature type="disulfide bond" evidence="12">
    <location>
        <begin position="320"/>
        <end position="349"/>
    </location>
</feature>
<evidence type="ECO:0000256" key="11">
    <source>
        <dbReference type="PIRSR" id="PIRSR601382-2"/>
    </source>
</evidence>
<dbReference type="Pfam" id="PF01532">
    <property type="entry name" value="Glyco_hydro_47"/>
    <property type="match status" value="1"/>
</dbReference>
<dbReference type="PANTHER" id="PTHR11742">
    <property type="entry name" value="MANNOSYL-OLIGOSACCHARIDE ALPHA-1,2-MANNOSIDASE-RELATED"/>
    <property type="match status" value="1"/>
</dbReference>
<keyword evidence="8 13" id="KW-0326">Glycosidase</keyword>
<keyword evidence="6 12" id="KW-1015">Disulfide bond</keyword>
<dbReference type="GO" id="GO:0036503">
    <property type="term" value="P:ERAD pathway"/>
    <property type="evidence" value="ECO:0007669"/>
    <property type="project" value="UniProtKB-ARBA"/>
</dbReference>
<dbReference type="PANTHER" id="PTHR11742:SF101">
    <property type="entry name" value="MANNOSYL-OLIGOSACCHARIDE ALPHA-1,2-MANNOSIDASE 1B"/>
    <property type="match status" value="1"/>
</dbReference>